<evidence type="ECO:0000256" key="1">
    <source>
        <dbReference type="SAM" id="MobiDB-lite"/>
    </source>
</evidence>
<accession>A0A2T0KIN4</accession>
<proteinExistence type="predicted"/>
<evidence type="ECO:0000313" key="3">
    <source>
        <dbReference type="Proteomes" id="UP000239415"/>
    </source>
</evidence>
<evidence type="ECO:0000313" key="2">
    <source>
        <dbReference type="EMBL" id="PRX23374.1"/>
    </source>
</evidence>
<dbReference type="AlphaFoldDB" id="A0A2T0KIN4"/>
<dbReference type="Proteomes" id="UP000239415">
    <property type="component" value="Unassembled WGS sequence"/>
</dbReference>
<organism evidence="2 3">
    <name type="scientific">Actinoplanes italicus</name>
    <dbReference type="NCBI Taxonomy" id="113567"/>
    <lineage>
        <taxon>Bacteria</taxon>
        <taxon>Bacillati</taxon>
        <taxon>Actinomycetota</taxon>
        <taxon>Actinomycetes</taxon>
        <taxon>Micromonosporales</taxon>
        <taxon>Micromonosporaceae</taxon>
        <taxon>Actinoplanes</taxon>
    </lineage>
</organism>
<keyword evidence="3" id="KW-1185">Reference proteome</keyword>
<reference evidence="2 3" key="1">
    <citation type="submission" date="2018-03" db="EMBL/GenBank/DDBJ databases">
        <title>Genomic Encyclopedia of Archaeal and Bacterial Type Strains, Phase II (KMG-II): from individual species to whole genera.</title>
        <authorList>
            <person name="Goeker M."/>
        </authorList>
    </citation>
    <scope>NUCLEOTIDE SEQUENCE [LARGE SCALE GENOMIC DNA]</scope>
    <source>
        <strain evidence="2 3">DSM 43146</strain>
    </source>
</reference>
<sequence>MSDINPENYAEFTTQDGPECPSCCDEETTRVEDLQPPDMVEDPRLQIILLPKSLVR</sequence>
<name>A0A2T0KIN4_9ACTN</name>
<dbReference type="RefSeq" id="WP_170153778.1">
    <property type="nucleotide sequence ID" value="NZ_BOMO01000040.1"/>
</dbReference>
<gene>
    <name evidence="2" type="ORF">CLV67_103120</name>
</gene>
<protein>
    <submittedName>
        <fullName evidence="2">Uncharacterized protein</fullName>
    </submittedName>
</protein>
<dbReference type="EMBL" id="PVMZ01000003">
    <property type="protein sequence ID" value="PRX23374.1"/>
    <property type="molecule type" value="Genomic_DNA"/>
</dbReference>
<feature type="region of interest" description="Disordered" evidence="1">
    <location>
        <begin position="1"/>
        <end position="26"/>
    </location>
</feature>
<comment type="caution">
    <text evidence="2">The sequence shown here is derived from an EMBL/GenBank/DDBJ whole genome shotgun (WGS) entry which is preliminary data.</text>
</comment>